<name>A0AAD6BZ59_9EURO</name>
<evidence type="ECO:0000313" key="2">
    <source>
        <dbReference type="Proteomes" id="UP001213681"/>
    </source>
</evidence>
<dbReference type="AlphaFoldDB" id="A0AAD6BZ59"/>
<proteinExistence type="predicted"/>
<protein>
    <submittedName>
        <fullName evidence="1">Uncharacterized protein</fullName>
    </submittedName>
</protein>
<evidence type="ECO:0000313" key="1">
    <source>
        <dbReference type="EMBL" id="KAJ5438818.1"/>
    </source>
</evidence>
<organism evidence="1 2">
    <name type="scientific">Penicillium daleae</name>
    <dbReference type="NCBI Taxonomy" id="63821"/>
    <lineage>
        <taxon>Eukaryota</taxon>
        <taxon>Fungi</taxon>
        <taxon>Dikarya</taxon>
        <taxon>Ascomycota</taxon>
        <taxon>Pezizomycotina</taxon>
        <taxon>Eurotiomycetes</taxon>
        <taxon>Eurotiomycetidae</taxon>
        <taxon>Eurotiales</taxon>
        <taxon>Aspergillaceae</taxon>
        <taxon>Penicillium</taxon>
    </lineage>
</organism>
<accession>A0AAD6BZ59</accession>
<reference evidence="1" key="1">
    <citation type="submission" date="2022-12" db="EMBL/GenBank/DDBJ databases">
        <authorList>
            <person name="Petersen C."/>
        </authorList>
    </citation>
    <scope>NUCLEOTIDE SEQUENCE</scope>
    <source>
        <strain evidence="1">IBT 16125</strain>
    </source>
</reference>
<feature type="non-terminal residue" evidence="1">
    <location>
        <position position="1"/>
    </location>
</feature>
<dbReference type="EMBL" id="JAPVEA010000008">
    <property type="protein sequence ID" value="KAJ5438818.1"/>
    <property type="molecule type" value="Genomic_DNA"/>
</dbReference>
<gene>
    <name evidence="1" type="ORF">N7458_009816</name>
</gene>
<dbReference type="Proteomes" id="UP001213681">
    <property type="component" value="Unassembled WGS sequence"/>
</dbReference>
<sequence length="36" mass="3981">MLLPHHQAEVATVRSHRHQVCNPTVVAQAGTLVLCY</sequence>
<keyword evidence="2" id="KW-1185">Reference proteome</keyword>
<dbReference type="RefSeq" id="XP_056762047.1">
    <property type="nucleotide sequence ID" value="XM_056913198.1"/>
</dbReference>
<comment type="caution">
    <text evidence="1">The sequence shown here is derived from an EMBL/GenBank/DDBJ whole genome shotgun (WGS) entry which is preliminary data.</text>
</comment>
<reference evidence="1" key="2">
    <citation type="journal article" date="2023" name="IMA Fungus">
        <title>Comparative genomic study of the Penicillium genus elucidates a diverse pangenome and 15 lateral gene transfer events.</title>
        <authorList>
            <person name="Petersen C."/>
            <person name="Sorensen T."/>
            <person name="Nielsen M.R."/>
            <person name="Sondergaard T.E."/>
            <person name="Sorensen J.L."/>
            <person name="Fitzpatrick D.A."/>
            <person name="Frisvad J.C."/>
            <person name="Nielsen K.L."/>
        </authorList>
    </citation>
    <scope>NUCLEOTIDE SEQUENCE</scope>
    <source>
        <strain evidence="1">IBT 16125</strain>
    </source>
</reference>
<dbReference type="GeneID" id="81603441"/>